<organism evidence="1 2">
    <name type="scientific">Patella caerulea</name>
    <name type="common">Rayed Mediterranean limpet</name>
    <dbReference type="NCBI Taxonomy" id="87958"/>
    <lineage>
        <taxon>Eukaryota</taxon>
        <taxon>Metazoa</taxon>
        <taxon>Spiralia</taxon>
        <taxon>Lophotrochozoa</taxon>
        <taxon>Mollusca</taxon>
        <taxon>Gastropoda</taxon>
        <taxon>Patellogastropoda</taxon>
        <taxon>Patelloidea</taxon>
        <taxon>Patellidae</taxon>
        <taxon>Patella</taxon>
    </lineage>
</organism>
<proteinExistence type="predicted"/>
<reference evidence="1 2" key="1">
    <citation type="submission" date="2024-01" db="EMBL/GenBank/DDBJ databases">
        <title>The genome of the rayed Mediterranean limpet Patella caerulea (Linnaeus, 1758).</title>
        <authorList>
            <person name="Anh-Thu Weber A."/>
            <person name="Halstead-Nussloch G."/>
        </authorList>
    </citation>
    <scope>NUCLEOTIDE SEQUENCE [LARGE SCALE GENOMIC DNA]</scope>
    <source>
        <strain evidence="1">AATW-2023a</strain>
        <tissue evidence="1">Whole specimen</tissue>
    </source>
</reference>
<evidence type="ECO:0000313" key="1">
    <source>
        <dbReference type="EMBL" id="KAK6188385.1"/>
    </source>
</evidence>
<keyword evidence="2" id="KW-1185">Reference proteome</keyword>
<comment type="caution">
    <text evidence="1">The sequence shown here is derived from an EMBL/GenBank/DDBJ whole genome shotgun (WGS) entry which is preliminary data.</text>
</comment>
<dbReference type="EMBL" id="JAZGQO010000003">
    <property type="protein sequence ID" value="KAK6188385.1"/>
    <property type="molecule type" value="Genomic_DNA"/>
</dbReference>
<sequence>MNDPSIQSTMETMLEWLEKADLCWQRALDQVDLLQDKLCDLKARCDRAKATNFKSLQYVLKQRILITEKVLKMYDLYADVKADQVFNLRIFLMLNGHDFDNPLIDDIFEEIIEAEYGEDWRRSRY</sequence>
<evidence type="ECO:0000313" key="2">
    <source>
        <dbReference type="Proteomes" id="UP001347796"/>
    </source>
</evidence>
<dbReference type="Proteomes" id="UP001347796">
    <property type="component" value="Unassembled WGS sequence"/>
</dbReference>
<name>A0AAN8K9R9_PATCE</name>
<protein>
    <submittedName>
        <fullName evidence="1">Uncharacterized protein</fullName>
    </submittedName>
</protein>
<dbReference type="AlphaFoldDB" id="A0AAN8K9R9"/>
<gene>
    <name evidence="1" type="ORF">SNE40_004566</name>
</gene>
<accession>A0AAN8K9R9</accession>